<reference evidence="2 3" key="2">
    <citation type="submission" date="2024-07" db="EMBL/GenBank/DDBJ databases">
        <authorList>
            <person name="Akdeniz Z."/>
        </authorList>
    </citation>
    <scope>NUCLEOTIDE SEQUENCE [LARGE SCALE GENOMIC DNA]</scope>
</reference>
<dbReference type="AlphaFoldDB" id="A0AA86P1G7"/>
<protein>
    <submittedName>
        <fullName evidence="2">Hypothetical_protein</fullName>
    </submittedName>
</protein>
<dbReference type="EMBL" id="CATOUU010000450">
    <property type="protein sequence ID" value="CAI9930149.1"/>
    <property type="molecule type" value="Genomic_DNA"/>
</dbReference>
<sequence>MNQGANYLGRVWSLFFGRKHNAAASLLQASSLPNNSVLFSREALFLKSVPSCFFEDQADRAPPNRHQDLFQVRVASSSLAYLTNSKLGSIKITVNSVNGSNLNPRFHLLVSGVGALSTFPHSDTRDSSTCAQRFPISGSSLLLRLLRVFVELLSFRASRSRQFCLCQSSVFSYSGVLNAHRLKQELVGAGAAGSSLFTFGSCWTGSSSICPPEWLQGSSGPWRFTCSCNSKASFRSFHRLFRQMSRSLARALGFSLEGSGRSPEAGAG</sequence>
<accession>A0AA86P1G7</accession>
<name>A0AA86P1G7_9EUKA</name>
<evidence type="ECO:0000313" key="1">
    <source>
        <dbReference type="EMBL" id="CAI9930149.1"/>
    </source>
</evidence>
<evidence type="ECO:0000313" key="2">
    <source>
        <dbReference type="EMBL" id="CAL6115835.1"/>
    </source>
</evidence>
<comment type="caution">
    <text evidence="1">The sequence shown here is derived from an EMBL/GenBank/DDBJ whole genome shotgun (WGS) entry which is preliminary data.</text>
</comment>
<reference evidence="1" key="1">
    <citation type="submission" date="2023-06" db="EMBL/GenBank/DDBJ databases">
        <authorList>
            <person name="Kurt Z."/>
        </authorList>
    </citation>
    <scope>NUCLEOTIDE SEQUENCE</scope>
</reference>
<proteinExistence type="predicted"/>
<dbReference type="Proteomes" id="UP001642409">
    <property type="component" value="Unassembled WGS sequence"/>
</dbReference>
<keyword evidence="3" id="KW-1185">Reference proteome</keyword>
<evidence type="ECO:0000313" key="3">
    <source>
        <dbReference type="Proteomes" id="UP001642409"/>
    </source>
</evidence>
<organism evidence="1">
    <name type="scientific">Hexamita inflata</name>
    <dbReference type="NCBI Taxonomy" id="28002"/>
    <lineage>
        <taxon>Eukaryota</taxon>
        <taxon>Metamonada</taxon>
        <taxon>Diplomonadida</taxon>
        <taxon>Hexamitidae</taxon>
        <taxon>Hexamitinae</taxon>
        <taxon>Hexamita</taxon>
    </lineage>
</organism>
<dbReference type="EMBL" id="CAXDID020000920">
    <property type="protein sequence ID" value="CAL6115835.1"/>
    <property type="molecule type" value="Genomic_DNA"/>
</dbReference>
<gene>
    <name evidence="1" type="ORF">HINF_LOCUS17794</name>
    <name evidence="2" type="ORF">HINF_LOCUS78800</name>
</gene>